<dbReference type="PANTHER" id="PTHR13947">
    <property type="entry name" value="GNAT FAMILY N-ACETYLTRANSFERASE"/>
    <property type="match status" value="1"/>
</dbReference>
<keyword evidence="4" id="KW-1185">Reference proteome</keyword>
<evidence type="ECO:0000259" key="2">
    <source>
        <dbReference type="PROSITE" id="PS51186"/>
    </source>
</evidence>
<sequence length="189" mass="20546">MLPTDSATPDIRVRLMRSDEVEAVTGLVEAAYASDFELSDAYRADIVAVAERARDHQVWVATDAATGALLGTVSTPRPAGAISPLAREGELDFRFLGVAAQARRRGVGEALVSHVLRLARIRGIERVVLNTGPDMLSAQRLYERLGFERLHEREFTFERPDGTSFLMLAYGRGVGASTADDVERESGSA</sequence>
<name>A0ABP4YK20_9MICO</name>
<feature type="domain" description="N-acetyltransferase" evidence="2">
    <location>
        <begin position="11"/>
        <end position="172"/>
    </location>
</feature>
<dbReference type="InterPro" id="IPR016181">
    <property type="entry name" value="Acyl_CoA_acyltransferase"/>
</dbReference>
<dbReference type="Gene3D" id="3.40.630.30">
    <property type="match status" value="1"/>
</dbReference>
<keyword evidence="1" id="KW-0808">Transferase</keyword>
<gene>
    <name evidence="3" type="ORF">GCM10009749_34550</name>
</gene>
<comment type="caution">
    <text evidence="3">The sequence shown here is derived from an EMBL/GenBank/DDBJ whole genome shotgun (WGS) entry which is preliminary data.</text>
</comment>
<evidence type="ECO:0000313" key="4">
    <source>
        <dbReference type="Proteomes" id="UP001500002"/>
    </source>
</evidence>
<dbReference type="Proteomes" id="UP001500002">
    <property type="component" value="Unassembled WGS sequence"/>
</dbReference>
<dbReference type="InterPro" id="IPR050769">
    <property type="entry name" value="NAT_camello-type"/>
</dbReference>
<organism evidence="3 4">
    <name type="scientific">Agromyces neolithicus</name>
    <dbReference type="NCBI Taxonomy" id="269420"/>
    <lineage>
        <taxon>Bacteria</taxon>
        <taxon>Bacillati</taxon>
        <taxon>Actinomycetota</taxon>
        <taxon>Actinomycetes</taxon>
        <taxon>Micrococcales</taxon>
        <taxon>Microbacteriaceae</taxon>
        <taxon>Agromyces</taxon>
    </lineage>
</organism>
<dbReference type="Pfam" id="PF00583">
    <property type="entry name" value="Acetyltransf_1"/>
    <property type="match status" value="1"/>
</dbReference>
<dbReference type="EMBL" id="BAAANJ010000021">
    <property type="protein sequence ID" value="GAA1820855.1"/>
    <property type="molecule type" value="Genomic_DNA"/>
</dbReference>
<evidence type="ECO:0000256" key="1">
    <source>
        <dbReference type="ARBA" id="ARBA00022679"/>
    </source>
</evidence>
<dbReference type="InterPro" id="IPR000182">
    <property type="entry name" value="GNAT_dom"/>
</dbReference>
<dbReference type="PANTHER" id="PTHR13947:SF37">
    <property type="entry name" value="LD18367P"/>
    <property type="match status" value="1"/>
</dbReference>
<dbReference type="RefSeq" id="WP_344297886.1">
    <property type="nucleotide sequence ID" value="NZ_BAAANJ010000021.1"/>
</dbReference>
<dbReference type="SUPFAM" id="SSF55729">
    <property type="entry name" value="Acyl-CoA N-acyltransferases (Nat)"/>
    <property type="match status" value="1"/>
</dbReference>
<reference evidence="4" key="1">
    <citation type="journal article" date="2019" name="Int. J. Syst. Evol. Microbiol.">
        <title>The Global Catalogue of Microorganisms (GCM) 10K type strain sequencing project: providing services to taxonomists for standard genome sequencing and annotation.</title>
        <authorList>
            <consortium name="The Broad Institute Genomics Platform"/>
            <consortium name="The Broad Institute Genome Sequencing Center for Infectious Disease"/>
            <person name="Wu L."/>
            <person name="Ma J."/>
        </authorList>
    </citation>
    <scope>NUCLEOTIDE SEQUENCE [LARGE SCALE GENOMIC DNA]</scope>
    <source>
        <strain evidence="4">JCM 14322</strain>
    </source>
</reference>
<protein>
    <submittedName>
        <fullName evidence="3">GNAT family N-acetyltransferase</fullName>
    </submittedName>
</protein>
<dbReference type="CDD" id="cd04301">
    <property type="entry name" value="NAT_SF"/>
    <property type="match status" value="1"/>
</dbReference>
<proteinExistence type="predicted"/>
<dbReference type="PROSITE" id="PS51186">
    <property type="entry name" value="GNAT"/>
    <property type="match status" value="1"/>
</dbReference>
<evidence type="ECO:0000313" key="3">
    <source>
        <dbReference type="EMBL" id="GAA1820855.1"/>
    </source>
</evidence>
<accession>A0ABP4YK20</accession>